<evidence type="ECO:0000256" key="6">
    <source>
        <dbReference type="ARBA" id="ARBA00023004"/>
    </source>
</evidence>
<protein>
    <submittedName>
        <fullName evidence="8">Cytochrome P450</fullName>
    </submittedName>
</protein>
<proteinExistence type="inferred from homology"/>
<evidence type="ECO:0000256" key="3">
    <source>
        <dbReference type="ARBA" id="ARBA00022617"/>
    </source>
</evidence>
<comment type="similarity">
    <text evidence="2">Belongs to the cytochrome P450 family.</text>
</comment>
<dbReference type="Gene3D" id="1.10.630.10">
    <property type="entry name" value="Cytochrome P450"/>
    <property type="match status" value="1"/>
</dbReference>
<keyword evidence="3" id="KW-0349">Heme</keyword>
<dbReference type="PANTHER" id="PTHR24286:SF24">
    <property type="entry name" value="LANOSTEROL 14-ALPHA DEMETHYLASE"/>
    <property type="match status" value="1"/>
</dbReference>
<dbReference type="InterPro" id="IPR001128">
    <property type="entry name" value="Cyt_P450"/>
</dbReference>
<evidence type="ECO:0000256" key="1">
    <source>
        <dbReference type="ARBA" id="ARBA00001971"/>
    </source>
</evidence>
<gene>
    <name evidence="8" type="ORF">ACFFIZ_13040</name>
</gene>
<evidence type="ECO:0000256" key="5">
    <source>
        <dbReference type="ARBA" id="ARBA00023002"/>
    </source>
</evidence>
<keyword evidence="9" id="KW-1185">Reference proteome</keyword>
<evidence type="ECO:0000256" key="2">
    <source>
        <dbReference type="ARBA" id="ARBA00010617"/>
    </source>
</evidence>
<evidence type="ECO:0000256" key="4">
    <source>
        <dbReference type="ARBA" id="ARBA00022723"/>
    </source>
</evidence>
<dbReference type="SUPFAM" id="SSF48264">
    <property type="entry name" value="Cytochrome P450"/>
    <property type="match status" value="1"/>
</dbReference>
<dbReference type="InterPro" id="IPR036396">
    <property type="entry name" value="Cyt_P450_sf"/>
</dbReference>
<keyword evidence="5" id="KW-0560">Oxidoreductase</keyword>
<keyword evidence="7" id="KW-0503">Monooxygenase</keyword>
<reference evidence="8 9" key="1">
    <citation type="submission" date="2024-09" db="EMBL/GenBank/DDBJ databases">
        <authorList>
            <person name="Sun Q."/>
            <person name="Mori K."/>
        </authorList>
    </citation>
    <scope>NUCLEOTIDE SEQUENCE [LARGE SCALE GENOMIC DNA]</scope>
    <source>
        <strain evidence="8 9">CCM 7904</strain>
    </source>
</reference>
<comment type="caution">
    <text evidence="8">The sequence shown here is derived from an EMBL/GenBank/DDBJ whole genome shotgun (WGS) entry which is preliminary data.</text>
</comment>
<evidence type="ECO:0000313" key="9">
    <source>
        <dbReference type="Proteomes" id="UP001589795"/>
    </source>
</evidence>
<dbReference type="Proteomes" id="UP001589795">
    <property type="component" value="Unassembled WGS sequence"/>
</dbReference>
<accession>A0ABV6CMM8</accession>
<name>A0ABV6CMM8_9RHOB</name>
<dbReference type="EMBL" id="JBHLWQ010000122">
    <property type="protein sequence ID" value="MFC0201206.1"/>
    <property type="molecule type" value="Genomic_DNA"/>
</dbReference>
<dbReference type="RefSeq" id="WP_265507376.1">
    <property type="nucleotide sequence ID" value="NZ_JAOTBE010000030.1"/>
</dbReference>
<evidence type="ECO:0000256" key="7">
    <source>
        <dbReference type="ARBA" id="ARBA00023033"/>
    </source>
</evidence>
<keyword evidence="6" id="KW-0408">Iron</keyword>
<comment type="cofactor">
    <cofactor evidence="1">
        <name>heme</name>
        <dbReference type="ChEBI" id="CHEBI:30413"/>
    </cofactor>
</comment>
<dbReference type="Pfam" id="PF00067">
    <property type="entry name" value="p450"/>
    <property type="match status" value="1"/>
</dbReference>
<keyword evidence="4" id="KW-0479">Metal-binding</keyword>
<sequence length="412" mass="46507">MTVPRAAGFDQTLAFLREGYRFIGSRCDALRTDIFRTRIMLRRVTCVRGEAAARMFYGGGCFTRRGAMPPTVLRLLQDKGSVQMLDGAAHHHRKTLFIELLMGSQAERDFLYVFEAEWHDAILRWSRQPRVVLLDEVNLVLTRAACRWTRVPLDDVDPQRLCRELSSMIEYAGHPGPRMVAALARRRSAERFVATLLKDLRAQDGWASPAARIANFRDADCQLLSLDAATVELLNILRPIVAIGRFVIFAALALHDHPNWRTALQGGGDDLYQRFAEEVRRLYPFFPVIGGIALCDFDWNGHRFSKGDWVLLDLHGTNHDPCLFPDPMAFDPNRAPDWRDQGFDFVPQGGGKVAGSHRCPGEQLTVATIRSATRMLVERMDYAVPPQDLSMPLNRLPARQASGMILQDVAPR</sequence>
<evidence type="ECO:0000313" key="8">
    <source>
        <dbReference type="EMBL" id="MFC0201206.1"/>
    </source>
</evidence>
<organism evidence="8 9">
    <name type="scientific">Paracoccus rhizosphaerae</name>
    <dbReference type="NCBI Taxonomy" id="1133347"/>
    <lineage>
        <taxon>Bacteria</taxon>
        <taxon>Pseudomonadati</taxon>
        <taxon>Pseudomonadota</taxon>
        <taxon>Alphaproteobacteria</taxon>
        <taxon>Rhodobacterales</taxon>
        <taxon>Paracoccaceae</taxon>
        <taxon>Paracoccus</taxon>
    </lineage>
</organism>
<dbReference type="PANTHER" id="PTHR24286">
    <property type="entry name" value="CYTOCHROME P450 26"/>
    <property type="match status" value="1"/>
</dbReference>
<dbReference type="CDD" id="cd11067">
    <property type="entry name" value="CYP152"/>
    <property type="match status" value="1"/>
</dbReference>